<comment type="caution">
    <text evidence="3">The sequence shown here is derived from an EMBL/GenBank/DDBJ whole genome shotgun (WGS) entry which is preliminary data.</text>
</comment>
<sequence length="305" mass="33306">MKNYILIVLFFLSLNCFGQEYSQSWKDVSYAGDSAIYHRLDIYLPKVERNNYPVVIYIYGSAWFSNNGKGADMNTIGKALLDAGFAVVTPNHRSSLDAKFPAPVNDIKAAIRFIRANASVYRLDTTFVGISGSSSGGNMAAIAGTSRFAKQCTLGNATVDMEGNIGPYTQFSSCVDAVVDWFGPTNMLVMDSCGGTDFIHNAPNSPASAYIGGPIQENKDKCLLASPTTYIDSSDPPFLIFHGDKDRVVPHCQSELLFEALQKAGVPSRFYLVSGGQHGPGVHVPENLKLMTDFFVSCKERKYLK</sequence>
<evidence type="ECO:0000313" key="3">
    <source>
        <dbReference type="EMBL" id="EGK02407.1"/>
    </source>
</evidence>
<name>F5IX60_9BACT</name>
<dbReference type="eggNOG" id="COG0657">
    <property type="taxonomic scope" value="Bacteria"/>
</dbReference>
<dbReference type="Pfam" id="PF20434">
    <property type="entry name" value="BD-FAE"/>
    <property type="match status" value="1"/>
</dbReference>
<dbReference type="Proteomes" id="UP000004913">
    <property type="component" value="Unassembled WGS sequence"/>
</dbReference>
<keyword evidence="1" id="KW-0378">Hydrolase</keyword>
<dbReference type="InterPro" id="IPR050300">
    <property type="entry name" value="GDXG_lipolytic_enzyme"/>
</dbReference>
<feature type="domain" description="BD-FAE-like" evidence="2">
    <location>
        <begin position="40"/>
        <end position="261"/>
    </location>
</feature>
<gene>
    <name evidence="3" type="ORF">HMPREF9455_01677</name>
</gene>
<dbReference type="Gene3D" id="3.40.50.1820">
    <property type="entry name" value="alpha/beta hydrolase"/>
    <property type="match status" value="1"/>
</dbReference>
<organism evidence="3 4">
    <name type="scientific">Dysgonomonas gadei ATCC BAA-286</name>
    <dbReference type="NCBI Taxonomy" id="742766"/>
    <lineage>
        <taxon>Bacteria</taxon>
        <taxon>Pseudomonadati</taxon>
        <taxon>Bacteroidota</taxon>
        <taxon>Bacteroidia</taxon>
        <taxon>Bacteroidales</taxon>
        <taxon>Dysgonomonadaceae</taxon>
        <taxon>Dysgonomonas</taxon>
    </lineage>
</organism>
<dbReference type="SUPFAM" id="SSF53474">
    <property type="entry name" value="alpha/beta-Hydrolases"/>
    <property type="match status" value="1"/>
</dbReference>
<keyword evidence="4" id="KW-1185">Reference proteome</keyword>
<evidence type="ECO:0000256" key="1">
    <source>
        <dbReference type="ARBA" id="ARBA00022801"/>
    </source>
</evidence>
<dbReference type="STRING" id="742766.HMPREF9455_01677"/>
<proteinExistence type="predicted"/>
<dbReference type="RefSeq" id="WP_006799192.1">
    <property type="nucleotide sequence ID" value="NZ_GL891981.1"/>
</dbReference>
<dbReference type="PANTHER" id="PTHR48081">
    <property type="entry name" value="AB HYDROLASE SUPERFAMILY PROTEIN C4A8.06C"/>
    <property type="match status" value="1"/>
</dbReference>
<dbReference type="OrthoDB" id="9777975at2"/>
<dbReference type="EMBL" id="ADLV01000018">
    <property type="protein sequence ID" value="EGK02407.1"/>
    <property type="molecule type" value="Genomic_DNA"/>
</dbReference>
<dbReference type="HOGENOM" id="CLU_012494_4_0_10"/>
<evidence type="ECO:0000259" key="2">
    <source>
        <dbReference type="Pfam" id="PF20434"/>
    </source>
</evidence>
<evidence type="ECO:0000313" key="4">
    <source>
        <dbReference type="Proteomes" id="UP000004913"/>
    </source>
</evidence>
<dbReference type="AlphaFoldDB" id="F5IX60"/>
<dbReference type="InterPro" id="IPR029058">
    <property type="entry name" value="AB_hydrolase_fold"/>
</dbReference>
<dbReference type="GO" id="GO:0016787">
    <property type="term" value="F:hydrolase activity"/>
    <property type="evidence" value="ECO:0007669"/>
    <property type="project" value="UniProtKB-KW"/>
</dbReference>
<protein>
    <recommendedName>
        <fullName evidence="2">BD-FAE-like domain-containing protein</fullName>
    </recommendedName>
</protein>
<reference evidence="3 4" key="1">
    <citation type="submission" date="2011-04" db="EMBL/GenBank/DDBJ databases">
        <title>The Genome Sequence of Dysgonomonas gadei ATCC BAA-286.</title>
        <authorList>
            <consortium name="The Broad Institute Genome Sequencing Platform"/>
            <person name="Earl A."/>
            <person name="Ward D."/>
            <person name="Feldgarden M."/>
            <person name="Gevers D."/>
            <person name="Pudlo N."/>
            <person name="Martens E."/>
            <person name="Allen-Vercoe E."/>
            <person name="Young S.K."/>
            <person name="Zeng Q."/>
            <person name="Gargeya S."/>
            <person name="Fitzgerald M."/>
            <person name="Haas B."/>
            <person name="Abouelleil A."/>
            <person name="Alvarado L."/>
            <person name="Arachchi H.M."/>
            <person name="Berlin A."/>
            <person name="Brown A."/>
            <person name="Chapman S.B."/>
            <person name="Chen Z."/>
            <person name="Dunbar C."/>
            <person name="Freedman E."/>
            <person name="Gearin G."/>
            <person name="Gellesch M."/>
            <person name="Goldberg J."/>
            <person name="Griggs A."/>
            <person name="Gujja S."/>
            <person name="Heiman D."/>
            <person name="Howarth C."/>
            <person name="Larson L."/>
            <person name="Lui A."/>
            <person name="MacDonald P.J.P."/>
            <person name="Mehta T."/>
            <person name="Montmayeur A."/>
            <person name="Murphy C."/>
            <person name="Neiman D."/>
            <person name="Pearson M."/>
            <person name="Priest M."/>
            <person name="Roberts A."/>
            <person name="Saif S."/>
            <person name="Shea T."/>
            <person name="Shenoy N."/>
            <person name="Sisk P."/>
            <person name="Stolte C."/>
            <person name="Sykes S."/>
            <person name="Yandava C."/>
            <person name="Wortman J."/>
            <person name="Nusbaum C."/>
            <person name="Birren B."/>
        </authorList>
    </citation>
    <scope>NUCLEOTIDE SEQUENCE [LARGE SCALE GENOMIC DNA]</scope>
    <source>
        <strain evidence="3 4">ATCC BAA-286</strain>
    </source>
</reference>
<accession>F5IX60</accession>
<dbReference type="InterPro" id="IPR049492">
    <property type="entry name" value="BD-FAE-like_dom"/>
</dbReference>
<dbReference type="PANTHER" id="PTHR48081:SF13">
    <property type="entry name" value="ALPHA_BETA HYDROLASE"/>
    <property type="match status" value="1"/>
</dbReference>